<proteinExistence type="predicted"/>
<organism evidence="2 3">
    <name type="scientific">Claviceps pusilla</name>
    <dbReference type="NCBI Taxonomy" id="123648"/>
    <lineage>
        <taxon>Eukaryota</taxon>
        <taxon>Fungi</taxon>
        <taxon>Dikarya</taxon>
        <taxon>Ascomycota</taxon>
        <taxon>Pezizomycotina</taxon>
        <taxon>Sordariomycetes</taxon>
        <taxon>Hypocreomycetidae</taxon>
        <taxon>Hypocreales</taxon>
        <taxon>Clavicipitaceae</taxon>
        <taxon>Claviceps</taxon>
    </lineage>
</organism>
<evidence type="ECO:0000313" key="3">
    <source>
        <dbReference type="Proteomes" id="UP000748025"/>
    </source>
</evidence>
<dbReference type="OrthoDB" id="5335351at2759"/>
<dbReference type="Pfam" id="PF12720">
    <property type="entry name" value="DUF3807"/>
    <property type="match status" value="1"/>
</dbReference>
<evidence type="ECO:0000313" key="2">
    <source>
        <dbReference type="EMBL" id="KAG6001343.1"/>
    </source>
</evidence>
<dbReference type="EMBL" id="SRPW01001439">
    <property type="protein sequence ID" value="KAG6001343.1"/>
    <property type="molecule type" value="Genomic_DNA"/>
</dbReference>
<keyword evidence="3" id="KW-1185">Reference proteome</keyword>
<sequence>MTAKTSPEWQHIAENMKISQHELVAFDQIHFSNDAVAKFATEFTNLPPQNEDACLDESYGWEEEDDLGFYCDGVKRTLTDEQIAIFRHSELRELEKRQNRAKASGSSVGTENTDGQRNGSTTESSQSARAHSNHEVRKKKKKKKGGRNALHEPKPDLRKRTWDVVDAGLDSLDYD</sequence>
<reference evidence="2" key="1">
    <citation type="journal article" date="2020" name="bioRxiv">
        <title>Whole genome comparisons of ergot fungi reveals the divergence and evolution of species within the genus Claviceps are the result of varying mechanisms driving genome evolution and host range expansion.</title>
        <authorList>
            <person name="Wyka S.A."/>
            <person name="Mondo S.J."/>
            <person name="Liu M."/>
            <person name="Dettman J."/>
            <person name="Nalam V."/>
            <person name="Broders K.D."/>
        </authorList>
    </citation>
    <scope>NUCLEOTIDE SEQUENCE</scope>
    <source>
        <strain evidence="2">CCC 602</strain>
    </source>
</reference>
<dbReference type="InterPro" id="IPR024526">
    <property type="entry name" value="DUF3807"/>
</dbReference>
<dbReference type="PANTHER" id="PTHR40642:SF1">
    <property type="entry name" value="YALI0F31295P"/>
    <property type="match status" value="1"/>
</dbReference>
<dbReference type="AlphaFoldDB" id="A0A9P7NAG2"/>
<gene>
    <name evidence="2" type="ORF">E4U43_001345</name>
</gene>
<dbReference type="PANTHER" id="PTHR40642">
    <property type="entry name" value="YALI0F31295P"/>
    <property type="match status" value="1"/>
</dbReference>
<feature type="compositionally biased region" description="Basic residues" evidence="1">
    <location>
        <begin position="136"/>
        <end position="146"/>
    </location>
</feature>
<accession>A0A9P7NAG2</accession>
<name>A0A9P7NAG2_9HYPO</name>
<protein>
    <submittedName>
        <fullName evidence="2">Uncharacterized protein</fullName>
    </submittedName>
</protein>
<feature type="region of interest" description="Disordered" evidence="1">
    <location>
        <begin position="90"/>
        <end position="162"/>
    </location>
</feature>
<feature type="compositionally biased region" description="Polar residues" evidence="1">
    <location>
        <begin position="104"/>
        <end position="130"/>
    </location>
</feature>
<comment type="caution">
    <text evidence="2">The sequence shown here is derived from an EMBL/GenBank/DDBJ whole genome shotgun (WGS) entry which is preliminary data.</text>
</comment>
<feature type="compositionally biased region" description="Basic and acidic residues" evidence="1">
    <location>
        <begin position="149"/>
        <end position="162"/>
    </location>
</feature>
<dbReference type="Proteomes" id="UP000748025">
    <property type="component" value="Unassembled WGS sequence"/>
</dbReference>
<evidence type="ECO:0000256" key="1">
    <source>
        <dbReference type="SAM" id="MobiDB-lite"/>
    </source>
</evidence>